<dbReference type="NCBIfam" id="TIGR00666">
    <property type="entry name" value="PBP4"/>
    <property type="match status" value="1"/>
</dbReference>
<proteinExistence type="inferred from homology"/>
<organism evidence="3 4">
    <name type="scientific">Sulfurimicrobium lacus</name>
    <dbReference type="NCBI Taxonomy" id="2715678"/>
    <lineage>
        <taxon>Bacteria</taxon>
        <taxon>Pseudomonadati</taxon>
        <taxon>Pseudomonadota</taxon>
        <taxon>Betaproteobacteria</taxon>
        <taxon>Nitrosomonadales</taxon>
        <taxon>Sulfuricellaceae</taxon>
        <taxon>Sulfurimicrobium</taxon>
    </lineage>
</organism>
<dbReference type="PRINTS" id="PR00922">
    <property type="entry name" value="DADACBPTASE3"/>
</dbReference>
<dbReference type="Gene3D" id="3.50.80.20">
    <property type="entry name" value="D-Ala-D-Ala carboxypeptidase C, peptidase S13"/>
    <property type="match status" value="1"/>
</dbReference>
<dbReference type="GO" id="GO:0006508">
    <property type="term" value="P:proteolysis"/>
    <property type="evidence" value="ECO:0007669"/>
    <property type="project" value="InterPro"/>
</dbReference>
<dbReference type="PANTHER" id="PTHR30023:SF0">
    <property type="entry name" value="PENICILLIN-SENSITIVE CARBOXYPEPTIDASE A"/>
    <property type="match status" value="1"/>
</dbReference>
<dbReference type="InterPro" id="IPR012338">
    <property type="entry name" value="Beta-lactam/transpept-like"/>
</dbReference>
<evidence type="ECO:0000313" key="3">
    <source>
        <dbReference type="EMBL" id="BCB28131.1"/>
    </source>
</evidence>
<dbReference type="AlphaFoldDB" id="A0A6F8VG48"/>
<dbReference type="Proteomes" id="UP000502260">
    <property type="component" value="Chromosome"/>
</dbReference>
<evidence type="ECO:0000256" key="1">
    <source>
        <dbReference type="ARBA" id="ARBA00006096"/>
    </source>
</evidence>
<keyword evidence="2" id="KW-0378">Hydrolase</keyword>
<keyword evidence="3" id="KW-0121">Carboxypeptidase</keyword>
<dbReference type="GO" id="GO:0004185">
    <property type="term" value="F:serine-type carboxypeptidase activity"/>
    <property type="evidence" value="ECO:0007669"/>
    <property type="project" value="InterPro"/>
</dbReference>
<sequence length="434" mass="46549">MPESSLGVWVQEDRARKPLLALGAERAMNPASTMKLVTTYSALELLGSSYSWKTEAYGSGALTGGTLDGALILKGYGDPKLTLENFWLLLRDLRQRGLRDIRGGVVVDQSYFEPVAHDPGAFDHEPLRAYNAAPQALLVNFNAIRMRLLPQPEGALKVVADPAPASFKVVSAILPDNAPCGDWREGIATDVSAAGRERVLTLRGRFSTLCGEKSFNLIALPNGSYVDGVFRLLWDELGGTLGGSFTTGELPPGSLLLARFDSPPLADVIRDINKFSNNVMARQLFLTLGAEQAGPPATPAKSAAAIESWLVGKGLDFPELVLENGSGLSRVERISPRHLGELLLAASHSPIFAEFESSLPIVAVDGTMKKRLNGSSIAGHAHVKSGSLEGVRTVAGYVFDEQGRRMIVVAMVNHPRAAAAKPVLDAVLQWVHSR</sequence>
<dbReference type="Gene3D" id="3.40.710.10">
    <property type="entry name" value="DD-peptidase/beta-lactamase superfamily"/>
    <property type="match status" value="1"/>
</dbReference>
<gene>
    <name evidence="3" type="ORF">SKTS_30170</name>
</gene>
<dbReference type="SUPFAM" id="SSF56601">
    <property type="entry name" value="beta-lactamase/transpeptidase-like"/>
    <property type="match status" value="1"/>
</dbReference>
<comment type="similarity">
    <text evidence="1">Belongs to the peptidase S13 family.</text>
</comment>
<keyword evidence="3" id="KW-0645">Protease</keyword>
<keyword evidence="4" id="KW-1185">Reference proteome</keyword>
<accession>A0A6F8VG48</accession>
<dbReference type="PANTHER" id="PTHR30023">
    <property type="entry name" value="D-ALANYL-D-ALANINE CARBOXYPEPTIDASE"/>
    <property type="match status" value="1"/>
</dbReference>
<dbReference type="GO" id="GO:0000270">
    <property type="term" value="P:peptidoglycan metabolic process"/>
    <property type="evidence" value="ECO:0007669"/>
    <property type="project" value="TreeGrafter"/>
</dbReference>
<dbReference type="Pfam" id="PF02113">
    <property type="entry name" value="Peptidase_S13"/>
    <property type="match status" value="1"/>
</dbReference>
<evidence type="ECO:0000313" key="4">
    <source>
        <dbReference type="Proteomes" id="UP000502260"/>
    </source>
</evidence>
<protein>
    <submittedName>
        <fullName evidence="3">D-alanyl-D-alanine carboxypeptidase</fullName>
    </submittedName>
</protein>
<dbReference type="EMBL" id="AP022853">
    <property type="protein sequence ID" value="BCB28131.1"/>
    <property type="molecule type" value="Genomic_DNA"/>
</dbReference>
<dbReference type="InterPro" id="IPR000667">
    <property type="entry name" value="Peptidase_S13"/>
</dbReference>
<evidence type="ECO:0000256" key="2">
    <source>
        <dbReference type="ARBA" id="ARBA00022801"/>
    </source>
</evidence>
<dbReference type="KEGG" id="slac:SKTS_30170"/>
<name>A0A6F8VG48_9PROT</name>
<reference evidence="4" key="1">
    <citation type="submission" date="2020-03" db="EMBL/GenBank/DDBJ databases">
        <title>Complete genome sequence of sulfur-oxidizing bacterium skT11.</title>
        <authorList>
            <person name="Kanda M."/>
            <person name="Kojima H."/>
            <person name="Fukui M."/>
        </authorList>
    </citation>
    <scope>NUCLEOTIDE SEQUENCE [LARGE SCALE GENOMIC DNA]</scope>
    <source>
        <strain evidence="4">skT11</strain>
    </source>
</reference>